<dbReference type="PANTHER" id="PTHR43434:SF1">
    <property type="entry name" value="PHOSPHOGLYCOLATE PHOSPHATASE"/>
    <property type="match status" value="1"/>
</dbReference>
<dbReference type="STRING" id="1921510.BSL82_01575"/>
<evidence type="ECO:0000256" key="2">
    <source>
        <dbReference type="ARBA" id="ARBA00004818"/>
    </source>
</evidence>
<accession>A0A1L3ZR98</accession>
<dbReference type="InterPro" id="IPR050155">
    <property type="entry name" value="HAD-like_hydrolase_sf"/>
</dbReference>
<dbReference type="Gene3D" id="3.40.50.1000">
    <property type="entry name" value="HAD superfamily/HAD-like"/>
    <property type="match status" value="1"/>
</dbReference>
<dbReference type="PANTHER" id="PTHR43434">
    <property type="entry name" value="PHOSPHOGLYCOLATE PHOSPHATASE"/>
    <property type="match status" value="1"/>
</dbReference>
<dbReference type="SUPFAM" id="SSF56784">
    <property type="entry name" value="HAD-like"/>
    <property type="match status" value="1"/>
</dbReference>
<comment type="similarity">
    <text evidence="3">Belongs to the HAD-like hydrolase superfamily. CbbY/CbbZ/Gph/YieH family.</text>
</comment>
<dbReference type="GO" id="GO:0005829">
    <property type="term" value="C:cytosol"/>
    <property type="evidence" value="ECO:0007669"/>
    <property type="project" value="TreeGrafter"/>
</dbReference>
<comment type="pathway">
    <text evidence="2">Organic acid metabolism; glycolate biosynthesis; glycolate from 2-phosphoglycolate: step 1/1.</text>
</comment>
<protein>
    <recommendedName>
        <fullName evidence="4">phosphoglycolate phosphatase</fullName>
        <ecNumber evidence="4">3.1.3.18</ecNumber>
    </recommendedName>
</protein>
<evidence type="ECO:0000256" key="1">
    <source>
        <dbReference type="ARBA" id="ARBA00000830"/>
    </source>
</evidence>
<dbReference type="SFLD" id="SFLDS00003">
    <property type="entry name" value="Haloacid_Dehalogenase"/>
    <property type="match status" value="1"/>
</dbReference>
<dbReference type="Pfam" id="PF00702">
    <property type="entry name" value="Hydrolase"/>
    <property type="match status" value="1"/>
</dbReference>
<dbReference type="InterPro" id="IPR036412">
    <property type="entry name" value="HAD-like_sf"/>
</dbReference>
<evidence type="ECO:0000256" key="4">
    <source>
        <dbReference type="ARBA" id="ARBA00013078"/>
    </source>
</evidence>
<proteinExistence type="inferred from homology"/>
<dbReference type="GO" id="GO:0006281">
    <property type="term" value="P:DNA repair"/>
    <property type="evidence" value="ECO:0007669"/>
    <property type="project" value="TreeGrafter"/>
</dbReference>
<dbReference type="InterPro" id="IPR006439">
    <property type="entry name" value="HAD-SF_hydro_IA"/>
</dbReference>
<dbReference type="GO" id="GO:0008967">
    <property type="term" value="F:phosphoglycolate phosphatase activity"/>
    <property type="evidence" value="ECO:0007669"/>
    <property type="project" value="UniProtKB-EC"/>
</dbReference>
<dbReference type="RefSeq" id="WP_072595725.1">
    <property type="nucleotide sequence ID" value="NZ_CP018221.1"/>
</dbReference>
<sequence length="229" mass="24995">MLEVDWSSVRLVVFDVDGTLYRQRPVRLRMAAALVADGLRRRSLSTIRALGAYRRLREELADNGITAFETELVRAVAAVTGLSESGVSALVEEWMNRRPLPLLMKARYPGVERLFDAIRVSGRSIGVLSDYPAIAKLEALGLAADFIVAAADEGVGVMKPSPAGLIHLMERAGAWPRSTILIGDRPERDGQAGRRAGVRTYIRSSRPIAGHSCFASFAEFPLPDGEPRP</sequence>
<dbReference type="Proteomes" id="UP000182063">
    <property type="component" value="Chromosome"/>
</dbReference>
<evidence type="ECO:0000256" key="3">
    <source>
        <dbReference type="ARBA" id="ARBA00006171"/>
    </source>
</evidence>
<dbReference type="KEGG" id="sphj:BSL82_01575"/>
<dbReference type="EMBL" id="CP018221">
    <property type="protein sequence ID" value="API58149.1"/>
    <property type="molecule type" value="Genomic_DNA"/>
</dbReference>
<dbReference type="NCBIfam" id="TIGR01549">
    <property type="entry name" value="HAD-SF-IA-v1"/>
    <property type="match status" value="1"/>
</dbReference>
<keyword evidence="6" id="KW-1185">Reference proteome</keyword>
<dbReference type="OrthoDB" id="9807630at2"/>
<dbReference type="AlphaFoldDB" id="A0A1L3ZR98"/>
<organism evidence="5 6">
    <name type="scientific">Tardibacter chloracetimidivorans</name>
    <dbReference type="NCBI Taxonomy" id="1921510"/>
    <lineage>
        <taxon>Bacteria</taxon>
        <taxon>Pseudomonadati</taxon>
        <taxon>Pseudomonadota</taxon>
        <taxon>Alphaproteobacteria</taxon>
        <taxon>Sphingomonadales</taxon>
        <taxon>Sphingomonadaceae</taxon>
        <taxon>Tardibacter</taxon>
    </lineage>
</organism>
<name>A0A1L3ZR98_9SPHN</name>
<dbReference type="Gene3D" id="1.20.120.1600">
    <property type="match status" value="1"/>
</dbReference>
<dbReference type="SFLD" id="SFLDG01129">
    <property type="entry name" value="C1.5:_HAD__Beta-PGM__Phosphata"/>
    <property type="match status" value="1"/>
</dbReference>
<dbReference type="InterPro" id="IPR023214">
    <property type="entry name" value="HAD_sf"/>
</dbReference>
<reference evidence="6" key="1">
    <citation type="submission" date="2016-11" db="EMBL/GenBank/DDBJ databases">
        <title>Complete Genome Sequence of alachlor-degrading Sphingomonas sp. strain JJ-A5.</title>
        <authorList>
            <person name="Lee H."/>
            <person name="Ka J.-O."/>
        </authorList>
    </citation>
    <scope>NUCLEOTIDE SEQUENCE [LARGE SCALE GENOMIC DNA]</scope>
    <source>
        <strain evidence="6">JJ-A5</strain>
    </source>
</reference>
<dbReference type="EC" id="3.1.3.18" evidence="4"/>
<evidence type="ECO:0000313" key="5">
    <source>
        <dbReference type="EMBL" id="API58149.1"/>
    </source>
</evidence>
<comment type="catalytic activity">
    <reaction evidence="1">
        <text>2-phosphoglycolate + H2O = glycolate + phosphate</text>
        <dbReference type="Rhea" id="RHEA:14369"/>
        <dbReference type="ChEBI" id="CHEBI:15377"/>
        <dbReference type="ChEBI" id="CHEBI:29805"/>
        <dbReference type="ChEBI" id="CHEBI:43474"/>
        <dbReference type="ChEBI" id="CHEBI:58033"/>
        <dbReference type="EC" id="3.1.3.18"/>
    </reaction>
</comment>
<gene>
    <name evidence="5" type="ORF">BSL82_01575</name>
</gene>
<evidence type="ECO:0000313" key="6">
    <source>
        <dbReference type="Proteomes" id="UP000182063"/>
    </source>
</evidence>